<proteinExistence type="predicted"/>
<gene>
    <name evidence="3" type="ORF">C1H46_010346</name>
</gene>
<keyword evidence="2" id="KW-0812">Transmembrane</keyword>
<comment type="caution">
    <text evidence="3">The sequence shown here is derived from an EMBL/GenBank/DDBJ whole genome shotgun (WGS) entry which is preliminary data.</text>
</comment>
<accession>A0A540MYV1</accession>
<dbReference type="EMBL" id="VIEB01000147">
    <property type="protein sequence ID" value="TQE03975.1"/>
    <property type="molecule type" value="Genomic_DNA"/>
</dbReference>
<feature type="transmembrane region" description="Helical" evidence="2">
    <location>
        <begin position="28"/>
        <end position="51"/>
    </location>
</feature>
<dbReference type="STRING" id="106549.A0A540MYV1"/>
<dbReference type="Proteomes" id="UP000315295">
    <property type="component" value="Unassembled WGS sequence"/>
</dbReference>
<dbReference type="PANTHER" id="PTHR33333">
    <property type="entry name" value="ERYTHROCYTE MEMBRANE PROTEIN 1-LIKE"/>
    <property type="match status" value="1"/>
</dbReference>
<dbReference type="AlphaFoldDB" id="A0A540MYV1"/>
<keyword evidence="4" id="KW-1185">Reference proteome</keyword>
<protein>
    <submittedName>
        <fullName evidence="3">Uncharacterized protein</fullName>
    </submittedName>
</protein>
<evidence type="ECO:0000313" key="4">
    <source>
        <dbReference type="Proteomes" id="UP000315295"/>
    </source>
</evidence>
<evidence type="ECO:0000256" key="1">
    <source>
        <dbReference type="SAM" id="MobiDB-lite"/>
    </source>
</evidence>
<organism evidence="3 4">
    <name type="scientific">Malus baccata</name>
    <name type="common">Siberian crab apple</name>
    <name type="synonym">Pyrus baccata</name>
    <dbReference type="NCBI Taxonomy" id="106549"/>
    <lineage>
        <taxon>Eukaryota</taxon>
        <taxon>Viridiplantae</taxon>
        <taxon>Streptophyta</taxon>
        <taxon>Embryophyta</taxon>
        <taxon>Tracheophyta</taxon>
        <taxon>Spermatophyta</taxon>
        <taxon>Magnoliopsida</taxon>
        <taxon>eudicotyledons</taxon>
        <taxon>Gunneridae</taxon>
        <taxon>Pentapetalae</taxon>
        <taxon>rosids</taxon>
        <taxon>fabids</taxon>
        <taxon>Rosales</taxon>
        <taxon>Rosaceae</taxon>
        <taxon>Amygdaloideae</taxon>
        <taxon>Maleae</taxon>
        <taxon>Malus</taxon>
    </lineage>
</organism>
<dbReference type="PANTHER" id="PTHR33333:SF43">
    <property type="match status" value="1"/>
</dbReference>
<dbReference type="InterPro" id="IPR039926">
    <property type="entry name" value="Egg_app_1"/>
</dbReference>
<evidence type="ECO:0000313" key="3">
    <source>
        <dbReference type="EMBL" id="TQE03975.1"/>
    </source>
</evidence>
<feature type="compositionally biased region" description="Low complexity" evidence="1">
    <location>
        <begin position="8"/>
        <end position="18"/>
    </location>
</feature>
<name>A0A540MYV1_MALBA</name>
<evidence type="ECO:0000256" key="2">
    <source>
        <dbReference type="SAM" id="Phobius"/>
    </source>
</evidence>
<keyword evidence="2" id="KW-0472">Membrane</keyword>
<reference evidence="3 4" key="1">
    <citation type="journal article" date="2019" name="G3 (Bethesda)">
        <title>Sequencing of a Wild Apple (Malus baccata) Genome Unravels the Differences Between Cultivated and Wild Apple Species Regarding Disease Resistance and Cold Tolerance.</title>
        <authorList>
            <person name="Chen X."/>
        </authorList>
    </citation>
    <scope>NUCLEOTIDE SEQUENCE [LARGE SCALE GENOMIC DNA]</scope>
    <source>
        <strain evidence="4">cv. Shandingzi</strain>
        <tissue evidence="3">Leaves</tissue>
    </source>
</reference>
<feature type="region of interest" description="Disordered" evidence="1">
    <location>
        <begin position="1"/>
        <end position="25"/>
    </location>
</feature>
<sequence>MLSGCKMGSGQSSESSDGGNDRNPSYNLGAIAAGAAAGIGVLAWGLSELVSSAGEEKKKMMKAPGKDKIIEREGFERDPKGYFRGLRNK</sequence>
<keyword evidence="2" id="KW-1133">Transmembrane helix</keyword>